<dbReference type="Proteomes" id="UP001341840">
    <property type="component" value="Unassembled WGS sequence"/>
</dbReference>
<comment type="caution">
    <text evidence="1">The sequence shown here is derived from an EMBL/GenBank/DDBJ whole genome shotgun (WGS) entry which is preliminary data.</text>
</comment>
<evidence type="ECO:0000313" key="1">
    <source>
        <dbReference type="EMBL" id="MED6195516.1"/>
    </source>
</evidence>
<reference evidence="1 2" key="1">
    <citation type="journal article" date="2023" name="Plants (Basel)">
        <title>Bridging the Gap: Combining Genomics and Transcriptomics Approaches to Understand Stylosanthes scabra, an Orphan Legume from the Brazilian Caatinga.</title>
        <authorList>
            <person name="Ferreira-Neto J.R.C."/>
            <person name="da Silva M.D."/>
            <person name="Binneck E."/>
            <person name="de Melo N.F."/>
            <person name="da Silva R.H."/>
            <person name="de Melo A.L.T.M."/>
            <person name="Pandolfi V."/>
            <person name="Bustamante F.O."/>
            <person name="Brasileiro-Vidal A.C."/>
            <person name="Benko-Iseppon A.M."/>
        </authorList>
    </citation>
    <scope>NUCLEOTIDE SEQUENCE [LARGE SCALE GENOMIC DNA]</scope>
    <source>
        <tissue evidence="1">Leaves</tissue>
    </source>
</reference>
<gene>
    <name evidence="1" type="ORF">PIB30_038651</name>
</gene>
<feature type="non-terminal residue" evidence="1">
    <location>
        <position position="81"/>
    </location>
</feature>
<proteinExistence type="predicted"/>
<keyword evidence="2" id="KW-1185">Reference proteome</keyword>
<protein>
    <submittedName>
        <fullName evidence="1">Uncharacterized protein</fullName>
    </submittedName>
</protein>
<evidence type="ECO:0000313" key="2">
    <source>
        <dbReference type="Proteomes" id="UP001341840"/>
    </source>
</evidence>
<organism evidence="1 2">
    <name type="scientific">Stylosanthes scabra</name>
    <dbReference type="NCBI Taxonomy" id="79078"/>
    <lineage>
        <taxon>Eukaryota</taxon>
        <taxon>Viridiplantae</taxon>
        <taxon>Streptophyta</taxon>
        <taxon>Embryophyta</taxon>
        <taxon>Tracheophyta</taxon>
        <taxon>Spermatophyta</taxon>
        <taxon>Magnoliopsida</taxon>
        <taxon>eudicotyledons</taxon>
        <taxon>Gunneridae</taxon>
        <taxon>Pentapetalae</taxon>
        <taxon>rosids</taxon>
        <taxon>fabids</taxon>
        <taxon>Fabales</taxon>
        <taxon>Fabaceae</taxon>
        <taxon>Papilionoideae</taxon>
        <taxon>50 kb inversion clade</taxon>
        <taxon>dalbergioids sensu lato</taxon>
        <taxon>Dalbergieae</taxon>
        <taxon>Pterocarpus clade</taxon>
        <taxon>Stylosanthes</taxon>
    </lineage>
</organism>
<sequence length="81" mass="9398">MANAPDRFADIKATKLAWNLVVEVVRMYQLPCHNNPSDYYSVELILQDREADFGLYKTLIREFGVYSMKNFIVQNPGRGVR</sequence>
<name>A0ABU6XCJ5_9FABA</name>
<accession>A0ABU6XCJ5</accession>
<dbReference type="EMBL" id="JASCZI010211649">
    <property type="protein sequence ID" value="MED6195516.1"/>
    <property type="molecule type" value="Genomic_DNA"/>
</dbReference>